<organism evidence="1 2">
    <name type="scientific">Streptomyces filipinensis</name>
    <dbReference type="NCBI Taxonomy" id="66887"/>
    <lineage>
        <taxon>Bacteria</taxon>
        <taxon>Bacillati</taxon>
        <taxon>Actinomycetota</taxon>
        <taxon>Actinomycetes</taxon>
        <taxon>Kitasatosporales</taxon>
        <taxon>Streptomycetaceae</taxon>
        <taxon>Streptomyces</taxon>
    </lineage>
</organism>
<protein>
    <submittedName>
        <fullName evidence="1">Uncharacterized protein</fullName>
    </submittedName>
</protein>
<dbReference type="EMBL" id="BMTD01000015">
    <property type="protein sequence ID" value="GGV13089.1"/>
    <property type="molecule type" value="Genomic_DNA"/>
</dbReference>
<reference evidence="1" key="2">
    <citation type="submission" date="2020-09" db="EMBL/GenBank/DDBJ databases">
        <authorList>
            <person name="Sun Q."/>
            <person name="Ohkuma M."/>
        </authorList>
    </citation>
    <scope>NUCLEOTIDE SEQUENCE</scope>
    <source>
        <strain evidence="1">JCM 4369</strain>
    </source>
</reference>
<evidence type="ECO:0000313" key="1">
    <source>
        <dbReference type="EMBL" id="GGV13089.1"/>
    </source>
</evidence>
<evidence type="ECO:0000313" key="2">
    <source>
        <dbReference type="Proteomes" id="UP000618795"/>
    </source>
</evidence>
<name>A0A918IGS0_9ACTN</name>
<dbReference type="RefSeq" id="WP_191876600.1">
    <property type="nucleotide sequence ID" value="NZ_BMTD01000015.1"/>
</dbReference>
<accession>A0A918IGS0</accession>
<comment type="caution">
    <text evidence="1">The sequence shown here is derived from an EMBL/GenBank/DDBJ whole genome shotgun (WGS) entry which is preliminary data.</text>
</comment>
<keyword evidence="2" id="KW-1185">Reference proteome</keyword>
<gene>
    <name evidence="1" type="ORF">GCM10010260_60030</name>
</gene>
<proteinExistence type="predicted"/>
<dbReference type="AlphaFoldDB" id="A0A918IGS0"/>
<dbReference type="Proteomes" id="UP000618795">
    <property type="component" value="Unassembled WGS sequence"/>
</dbReference>
<reference evidence="1" key="1">
    <citation type="journal article" date="2014" name="Int. J. Syst. Evol. Microbiol.">
        <title>Complete genome sequence of Corynebacterium casei LMG S-19264T (=DSM 44701T), isolated from a smear-ripened cheese.</title>
        <authorList>
            <consortium name="US DOE Joint Genome Institute (JGI-PGF)"/>
            <person name="Walter F."/>
            <person name="Albersmeier A."/>
            <person name="Kalinowski J."/>
            <person name="Ruckert C."/>
        </authorList>
    </citation>
    <scope>NUCLEOTIDE SEQUENCE</scope>
    <source>
        <strain evidence="1">JCM 4369</strain>
    </source>
</reference>
<sequence>MSRNSGDLNELRDIIMQAQTRQDPYPQDPAARITVGRDGQIYRGDPTDDEPVSRVHHGTFAGARALSRRLAADQRFARTRMPVGTVYVDEPDVCGWAYSITTELAEHYTLFAFFDGREYRVKLVEPALEQLVRLGIIGAHDGHLYADGTICLSETRGAGQPTLEEAYSKSVLWALGMGFVRNGHRFPFAAEGR</sequence>